<gene>
    <name evidence="4" type="ORF">CPB84DRAFT_1729753</name>
</gene>
<dbReference type="PANTHER" id="PTHR10366">
    <property type="entry name" value="NAD DEPENDENT EPIMERASE/DEHYDRATASE"/>
    <property type="match status" value="1"/>
</dbReference>
<dbReference type="InterPro" id="IPR050425">
    <property type="entry name" value="NAD(P)_dehydrat-like"/>
</dbReference>
<feature type="domain" description="NAD-dependent epimerase/dehydratase" evidence="3">
    <location>
        <begin position="12"/>
        <end position="271"/>
    </location>
</feature>
<dbReference type="Pfam" id="PF01370">
    <property type="entry name" value="Epimerase"/>
    <property type="match status" value="1"/>
</dbReference>
<dbReference type="AlphaFoldDB" id="A0A9P5NLL9"/>
<keyword evidence="1" id="KW-0560">Oxidoreductase</keyword>
<reference evidence="4" key="1">
    <citation type="submission" date="2020-11" db="EMBL/GenBank/DDBJ databases">
        <authorList>
            <consortium name="DOE Joint Genome Institute"/>
            <person name="Ahrendt S."/>
            <person name="Riley R."/>
            <person name="Andreopoulos W."/>
            <person name="LaButti K."/>
            <person name="Pangilinan J."/>
            <person name="Ruiz-duenas F.J."/>
            <person name="Barrasa J.M."/>
            <person name="Sanchez-Garcia M."/>
            <person name="Camarero S."/>
            <person name="Miyauchi S."/>
            <person name="Serrano A."/>
            <person name="Linde D."/>
            <person name="Babiker R."/>
            <person name="Drula E."/>
            <person name="Ayuso-Fernandez I."/>
            <person name="Pacheco R."/>
            <person name="Padilla G."/>
            <person name="Ferreira P."/>
            <person name="Barriuso J."/>
            <person name="Kellner H."/>
            <person name="Castanera R."/>
            <person name="Alfaro M."/>
            <person name="Ramirez L."/>
            <person name="Pisabarro A.G."/>
            <person name="Kuo A."/>
            <person name="Tritt A."/>
            <person name="Lipzen A."/>
            <person name="He G."/>
            <person name="Yan M."/>
            <person name="Ng V."/>
            <person name="Cullen D."/>
            <person name="Martin F."/>
            <person name="Rosso M.-N."/>
            <person name="Henrissat B."/>
            <person name="Hibbett D."/>
            <person name="Martinez A.T."/>
            <person name="Grigoriev I.V."/>
        </authorList>
    </citation>
    <scope>NUCLEOTIDE SEQUENCE</scope>
    <source>
        <strain evidence="4">AH 44721</strain>
    </source>
</reference>
<proteinExistence type="inferred from homology"/>
<dbReference type="EMBL" id="JADNYJ010000041">
    <property type="protein sequence ID" value="KAF8901505.1"/>
    <property type="molecule type" value="Genomic_DNA"/>
</dbReference>
<keyword evidence="5" id="KW-1185">Reference proteome</keyword>
<dbReference type="InterPro" id="IPR036291">
    <property type="entry name" value="NAD(P)-bd_dom_sf"/>
</dbReference>
<comment type="similarity">
    <text evidence="2">Belongs to the NAD(P)-dependent epimerase/dehydratase family. Dihydroflavonol-4-reductase subfamily.</text>
</comment>
<comment type="caution">
    <text evidence="4">The sequence shown here is derived from an EMBL/GenBank/DDBJ whole genome shotgun (WGS) entry which is preliminary data.</text>
</comment>
<dbReference type="SUPFAM" id="SSF51735">
    <property type="entry name" value="NAD(P)-binding Rossmann-fold domains"/>
    <property type="match status" value="1"/>
</dbReference>
<sequence>MPIVKSNAGLRVLVTGGNGFIGIWVVRFLLEQGYTVLGALRSLDRGKKVREYFAPYGDKVQWLVVEDITKASSEGAFDDAVTKVDAIIHMASPANVFSAEPIDFVKVAVDGTTSILRSAVKFGTQVKRVVVTSSCAAVVDRSVKQPAIYNEENWGDEVINVPPGKKAEDLHPIFHYTVSKVLAEKAVWKLYNDHKAEIGWDLVIINPPLVLGPTLLDPKTPADLNASLVRWWDMTSSEKSDDDLKSTYAYVDVRDVATTHVLALSTDEAGGERIITSSGAITYQETGDVLYTLRPELFASGIIHRGNPDVDKTVSINYDPAKRKRIFGDTYRTKEVIFLDTLADFQARGWLEPRK</sequence>
<dbReference type="PANTHER" id="PTHR10366:SF564">
    <property type="entry name" value="STEROL-4-ALPHA-CARBOXYLATE 3-DEHYDROGENASE, DECARBOXYLATING"/>
    <property type="match status" value="1"/>
</dbReference>
<dbReference type="Gene3D" id="3.40.50.720">
    <property type="entry name" value="NAD(P)-binding Rossmann-like Domain"/>
    <property type="match status" value="1"/>
</dbReference>
<name>A0A9P5NLL9_GYMJU</name>
<dbReference type="OrthoDB" id="2735536at2759"/>
<evidence type="ECO:0000256" key="2">
    <source>
        <dbReference type="ARBA" id="ARBA00023445"/>
    </source>
</evidence>
<evidence type="ECO:0000256" key="1">
    <source>
        <dbReference type="ARBA" id="ARBA00023002"/>
    </source>
</evidence>
<accession>A0A9P5NLL9</accession>
<evidence type="ECO:0000313" key="5">
    <source>
        <dbReference type="Proteomes" id="UP000724874"/>
    </source>
</evidence>
<dbReference type="GO" id="GO:0016616">
    <property type="term" value="F:oxidoreductase activity, acting on the CH-OH group of donors, NAD or NADP as acceptor"/>
    <property type="evidence" value="ECO:0007669"/>
    <property type="project" value="TreeGrafter"/>
</dbReference>
<evidence type="ECO:0000313" key="4">
    <source>
        <dbReference type="EMBL" id="KAF8901505.1"/>
    </source>
</evidence>
<protein>
    <submittedName>
        <fullName evidence="4">D-lactaldehyde dehydrogenase</fullName>
    </submittedName>
</protein>
<dbReference type="Proteomes" id="UP000724874">
    <property type="component" value="Unassembled WGS sequence"/>
</dbReference>
<dbReference type="InterPro" id="IPR001509">
    <property type="entry name" value="Epimerase_deHydtase"/>
</dbReference>
<evidence type="ECO:0000259" key="3">
    <source>
        <dbReference type="Pfam" id="PF01370"/>
    </source>
</evidence>
<organism evidence="4 5">
    <name type="scientific">Gymnopilus junonius</name>
    <name type="common">Spectacular rustgill mushroom</name>
    <name type="synonym">Gymnopilus spectabilis subsp. junonius</name>
    <dbReference type="NCBI Taxonomy" id="109634"/>
    <lineage>
        <taxon>Eukaryota</taxon>
        <taxon>Fungi</taxon>
        <taxon>Dikarya</taxon>
        <taxon>Basidiomycota</taxon>
        <taxon>Agaricomycotina</taxon>
        <taxon>Agaricomycetes</taxon>
        <taxon>Agaricomycetidae</taxon>
        <taxon>Agaricales</taxon>
        <taxon>Agaricineae</taxon>
        <taxon>Hymenogastraceae</taxon>
        <taxon>Gymnopilus</taxon>
    </lineage>
</organism>